<feature type="domain" description="BIG2" evidence="9">
    <location>
        <begin position="701"/>
        <end position="776"/>
    </location>
</feature>
<evidence type="ECO:0000259" key="9">
    <source>
        <dbReference type="SMART" id="SM00635"/>
    </source>
</evidence>
<dbReference type="PANTHER" id="PTHR31297">
    <property type="entry name" value="GLUCAN ENDO-1,6-BETA-GLUCOSIDASE B"/>
    <property type="match status" value="1"/>
</dbReference>
<feature type="chain" id="PRO_5046775551" evidence="8">
    <location>
        <begin position="27"/>
        <end position="1294"/>
    </location>
</feature>
<dbReference type="Pfam" id="PF02368">
    <property type="entry name" value="Big_2"/>
    <property type="match status" value="2"/>
</dbReference>
<feature type="domain" description="BIG2" evidence="9">
    <location>
        <begin position="1204"/>
        <end position="1292"/>
    </location>
</feature>
<evidence type="ECO:0000256" key="6">
    <source>
        <dbReference type="ARBA" id="ARBA00023326"/>
    </source>
</evidence>
<dbReference type="EMBL" id="JACRSW010000009">
    <property type="protein sequence ID" value="MBC8556659.1"/>
    <property type="molecule type" value="Genomic_DNA"/>
</dbReference>
<proteinExistence type="inferred from homology"/>
<keyword evidence="4" id="KW-0119">Carbohydrate metabolism</keyword>
<dbReference type="Pfam" id="PF00150">
    <property type="entry name" value="Cellulase"/>
    <property type="match status" value="1"/>
</dbReference>
<keyword evidence="5" id="KW-0326">Glycosidase</keyword>
<name>A0ABR7MSM0_9FIRM</name>
<evidence type="ECO:0000313" key="10">
    <source>
        <dbReference type="EMBL" id="MBC8556659.1"/>
    </source>
</evidence>
<accession>A0ABR7MSM0</accession>
<comment type="caution">
    <text evidence="10">The sequence shown here is derived from an EMBL/GenBank/DDBJ whole genome shotgun (WGS) entry which is preliminary data.</text>
</comment>
<keyword evidence="6" id="KW-0624">Polysaccharide degradation</keyword>
<evidence type="ECO:0000256" key="2">
    <source>
        <dbReference type="ARBA" id="ARBA00022801"/>
    </source>
</evidence>
<feature type="domain" description="BIG2" evidence="9">
    <location>
        <begin position="788"/>
        <end position="864"/>
    </location>
</feature>
<evidence type="ECO:0000256" key="7">
    <source>
        <dbReference type="SAM" id="MobiDB-lite"/>
    </source>
</evidence>
<feature type="compositionally biased region" description="Polar residues" evidence="7">
    <location>
        <begin position="1172"/>
        <end position="1185"/>
    </location>
</feature>
<dbReference type="SMART" id="SM00635">
    <property type="entry name" value="BID_2"/>
    <property type="match status" value="4"/>
</dbReference>
<evidence type="ECO:0000256" key="4">
    <source>
        <dbReference type="ARBA" id="ARBA00023277"/>
    </source>
</evidence>
<keyword evidence="11" id="KW-1185">Reference proteome</keyword>
<dbReference type="PANTHER" id="PTHR31297:SF41">
    <property type="entry name" value="ENDOGLUCANASE, PUTATIVE (AFU_ORTHOLOGUE AFUA_5G01830)-RELATED"/>
    <property type="match status" value="1"/>
</dbReference>
<dbReference type="SUPFAM" id="SSF49373">
    <property type="entry name" value="Invasin/intimin cell-adhesion fragments"/>
    <property type="match status" value="3"/>
</dbReference>
<feature type="region of interest" description="Disordered" evidence="7">
    <location>
        <begin position="1146"/>
        <end position="1193"/>
    </location>
</feature>
<gene>
    <name evidence="10" type="ORF">H8700_02890</name>
</gene>
<dbReference type="RefSeq" id="WP_249302950.1">
    <property type="nucleotide sequence ID" value="NZ_JACRSW010000009.1"/>
</dbReference>
<evidence type="ECO:0000313" key="11">
    <source>
        <dbReference type="Proteomes" id="UP000637513"/>
    </source>
</evidence>
<evidence type="ECO:0000256" key="5">
    <source>
        <dbReference type="ARBA" id="ARBA00023295"/>
    </source>
</evidence>
<keyword evidence="8" id="KW-0732">Signal</keyword>
<feature type="signal peptide" evidence="8">
    <location>
        <begin position="1"/>
        <end position="26"/>
    </location>
</feature>
<keyword evidence="2" id="KW-0378">Hydrolase</keyword>
<protein>
    <submittedName>
        <fullName evidence="10">Cellulase family glycosylhydrolase</fullName>
    </submittedName>
</protein>
<evidence type="ECO:0000256" key="1">
    <source>
        <dbReference type="ARBA" id="ARBA00005641"/>
    </source>
</evidence>
<dbReference type="Proteomes" id="UP000637513">
    <property type="component" value="Unassembled WGS sequence"/>
</dbReference>
<evidence type="ECO:0000256" key="3">
    <source>
        <dbReference type="ARBA" id="ARBA00023001"/>
    </source>
</evidence>
<dbReference type="InterPro" id="IPR001547">
    <property type="entry name" value="Glyco_hydro_5"/>
</dbReference>
<dbReference type="InterPro" id="IPR008964">
    <property type="entry name" value="Invasin/intimin_cell_adhesion"/>
</dbReference>
<dbReference type="Gene3D" id="3.20.20.80">
    <property type="entry name" value="Glycosidases"/>
    <property type="match status" value="1"/>
</dbReference>
<dbReference type="Gene3D" id="2.60.40.1080">
    <property type="match status" value="4"/>
</dbReference>
<dbReference type="InterPro" id="IPR003343">
    <property type="entry name" value="Big_2"/>
</dbReference>
<dbReference type="InterPro" id="IPR017853">
    <property type="entry name" value="GH"/>
</dbReference>
<reference evidence="10 11" key="1">
    <citation type="submission" date="2020-08" db="EMBL/GenBank/DDBJ databases">
        <title>Genome public.</title>
        <authorList>
            <person name="Liu C."/>
            <person name="Sun Q."/>
        </authorList>
    </citation>
    <scope>NUCLEOTIDE SEQUENCE [LARGE SCALE GENOMIC DNA]</scope>
    <source>
        <strain evidence="10 11">BX3</strain>
    </source>
</reference>
<dbReference type="PROSITE" id="PS00659">
    <property type="entry name" value="GLYCOSYL_HYDROL_F5"/>
    <property type="match status" value="1"/>
</dbReference>
<dbReference type="InterPro" id="IPR050386">
    <property type="entry name" value="Glycosyl_hydrolase_5"/>
</dbReference>
<feature type="compositionally biased region" description="Low complexity" evidence="7">
    <location>
        <begin position="1146"/>
        <end position="1171"/>
    </location>
</feature>
<dbReference type="SUPFAM" id="SSF51445">
    <property type="entry name" value="(Trans)glycosidases"/>
    <property type="match status" value="1"/>
</dbReference>
<sequence>MRLKKLISCVLSAAMLLTMTSMPVKAADTADTEAAHQLETPTYITNITGPELVKAGMDETKLQALIDNGGGKVTAYVHMGKADAYSWMSARSGSVNAFSADHLTSDSYIGSESGVTVDEANKQGIGASNKYLRAAKCTKQSSGNYIQINQDEEPIGSAATGNYEFPACGITTSKIQKVVNFSLSIAINTTNTEATPLGFIFSDGTSVTLNTDGTIAGVNDFTKPVCESAALESGAVSPARTPMIQMTAADARKNLKKSIDYLKAMDTSRYQDSSVSDLQKALTTAQAAYDVTDSKNSVYIAARNALEKVHCNMLFKDSTEAANPKEFRVLSKDEVIDEMGVGTNLGNTLDGHSGFTPSETSWQGQVTTKKYMKALHDAGYNTVRIPVTWGNMINDDGSIKEVWMSRVQEIVDYCISQDMYVILNVHHDDVAKDGGWLNVGSDDIDPIEYKYELVWKTIANRFKNYDEHLIFESMNEVSCMDYDESMKNSADATNFDRPIIMNFNQLFVNAVRSTGSNNTKRWLTAVDHYASTGTASDFKMPIDYYNKDNPRLMFAAHRYSKSTNTSWTYAEATEMVSQLQSMYKKFGSHYPMYLGEYGTRNQKLSGSKTGYNDVERAWYSEIINRACQVNGIVPCVWDQGYGKDDNPLTKTGLFSFWNRDEAKPIYKTITDGMARGTLLKATTKNKSGDYSDIEKDPTITEITDLTPSKTEVSLTMGERETVTATAAPDSTNDVVVWSTDDDSIATVFKGVIHAKNVGTTTVHVSSLSGSKTADITVKVSRPAKSETSATEIKTDKESYTVKTGQSESITTTVAPANTTDTLSFKSSDESVATVSEYGVITAVAVGKTYITITAASGLTKTVPVEVKELVDPTKANMAINVYYNSAGTDGKYNTIEYGAPVEVSGDGQYTATFDLSKDLTAAGKKAGITTINSVTAIYLQDYDVTVGNLARSNIKKGKIKWDKITVNDTEMTITKNGSDSTGKSMMNGTKIDTGTPINGWDGSDIDGITVDSKTHAASFSTIKDPTKITITFTLANVVFRTIKSAKVDATDITSKEDEVFKMNAVGDQKDLAVNVAPADATSKVTFVSSDESVVSVDNTAIAPTAGIATAKLTAVSAGKATVTAYTSNGLSKKFTVYVAKDIEQEPTVTPSAKPTVSPSATPSAAPSTAPSNQPNQTGTTPTIRPSHTPIVRPTAKPVVAKKNVCKKVKAKKTKVTVKKGKKATLNFAVTAAKKNAKTTDKMTVSVKNKKIVSVTKKSLAKKKATVTIKAKKKGSTKVTVKVGKKSAKVTVKVK</sequence>
<keyword evidence="3" id="KW-0136">Cellulose degradation</keyword>
<comment type="similarity">
    <text evidence="1">Belongs to the glycosyl hydrolase 5 (cellulase A) family.</text>
</comment>
<feature type="domain" description="BIG2" evidence="9">
    <location>
        <begin position="1046"/>
        <end position="1136"/>
    </location>
</feature>
<dbReference type="InterPro" id="IPR018087">
    <property type="entry name" value="Glyco_hydro_5_CS"/>
</dbReference>
<organism evidence="10 11">
    <name type="scientific">Jutongia hominis</name>
    <dbReference type="NCBI Taxonomy" id="2763664"/>
    <lineage>
        <taxon>Bacteria</taxon>
        <taxon>Bacillati</taxon>
        <taxon>Bacillota</taxon>
        <taxon>Clostridia</taxon>
        <taxon>Lachnospirales</taxon>
        <taxon>Lachnospiraceae</taxon>
        <taxon>Jutongia</taxon>
    </lineage>
</organism>
<evidence type="ECO:0000256" key="8">
    <source>
        <dbReference type="SAM" id="SignalP"/>
    </source>
</evidence>